<feature type="repeat" description="WD" evidence="4">
    <location>
        <begin position="367"/>
        <end position="410"/>
    </location>
</feature>
<dbReference type="PROSITE" id="PS50082">
    <property type="entry name" value="WD_REPEATS_2"/>
    <property type="match status" value="5"/>
</dbReference>
<dbReference type="InterPro" id="IPR020472">
    <property type="entry name" value="WD40_PAC1"/>
</dbReference>
<feature type="region of interest" description="Disordered" evidence="5">
    <location>
        <begin position="756"/>
        <end position="848"/>
    </location>
</feature>
<dbReference type="InterPro" id="IPR001680">
    <property type="entry name" value="WD40_rpt"/>
</dbReference>
<feature type="region of interest" description="Disordered" evidence="5">
    <location>
        <begin position="171"/>
        <end position="209"/>
    </location>
</feature>
<keyword evidence="2 4" id="KW-0853">WD repeat</keyword>
<feature type="repeat" description="WD" evidence="4">
    <location>
        <begin position="493"/>
        <end position="532"/>
    </location>
</feature>
<dbReference type="Pfam" id="PF00400">
    <property type="entry name" value="WD40"/>
    <property type="match status" value="5"/>
</dbReference>
<dbReference type="Proteomes" id="UP001360953">
    <property type="component" value="Unassembled WGS sequence"/>
</dbReference>
<feature type="repeat" description="WD" evidence="4">
    <location>
        <begin position="533"/>
        <end position="572"/>
    </location>
</feature>
<dbReference type="InterPro" id="IPR036322">
    <property type="entry name" value="WD40_repeat_dom_sf"/>
</dbReference>
<proteinExistence type="inferred from homology"/>
<dbReference type="CDD" id="cd00200">
    <property type="entry name" value="WD40"/>
    <property type="match status" value="1"/>
</dbReference>
<dbReference type="InterPro" id="IPR036047">
    <property type="entry name" value="F-box-like_dom_sf"/>
</dbReference>
<feature type="region of interest" description="Disordered" evidence="5">
    <location>
        <begin position="30"/>
        <end position="56"/>
    </location>
</feature>
<dbReference type="GeneID" id="92031442"/>
<evidence type="ECO:0000256" key="5">
    <source>
        <dbReference type="SAM" id="MobiDB-lite"/>
    </source>
</evidence>
<dbReference type="PROSITE" id="PS50294">
    <property type="entry name" value="WD_REPEATS_REGION"/>
    <property type="match status" value="4"/>
</dbReference>
<feature type="compositionally biased region" description="Basic residues" evidence="5">
    <location>
        <begin position="825"/>
        <end position="837"/>
    </location>
</feature>
<evidence type="ECO:0000256" key="3">
    <source>
        <dbReference type="ARBA" id="ARBA00022737"/>
    </source>
</evidence>
<evidence type="ECO:0000313" key="8">
    <source>
        <dbReference type="Proteomes" id="UP001360953"/>
    </source>
</evidence>
<dbReference type="SUPFAM" id="SSF50978">
    <property type="entry name" value="WD40 repeat-like"/>
    <property type="match status" value="1"/>
</dbReference>
<reference evidence="7 8" key="1">
    <citation type="submission" date="2024-04" db="EMBL/GenBank/DDBJ databases">
        <title>Phyllosticta paracitricarpa is synonymous to the EU quarantine fungus P. citricarpa based on phylogenomic analyses.</title>
        <authorList>
            <consortium name="Lawrence Berkeley National Laboratory"/>
            <person name="Van ingen-buijs V.A."/>
            <person name="Van westerhoven A.C."/>
            <person name="Haridas S."/>
            <person name="Skiadas P."/>
            <person name="Martin F."/>
            <person name="Groenewald J.Z."/>
            <person name="Crous P.W."/>
            <person name="Seidl M.F."/>
        </authorList>
    </citation>
    <scope>NUCLEOTIDE SEQUENCE [LARGE SCALE GENOMIC DNA]</scope>
    <source>
        <strain evidence="7 8">CPC 17464</strain>
    </source>
</reference>
<feature type="repeat" description="WD" evidence="4">
    <location>
        <begin position="326"/>
        <end position="365"/>
    </location>
</feature>
<name>A0ABR1L336_9PEZI</name>
<dbReference type="PROSITE" id="PS50181">
    <property type="entry name" value="FBOX"/>
    <property type="match status" value="1"/>
</dbReference>
<dbReference type="SMART" id="SM00256">
    <property type="entry name" value="FBOX"/>
    <property type="match status" value="1"/>
</dbReference>
<dbReference type="InterPro" id="IPR015943">
    <property type="entry name" value="WD40/YVTN_repeat-like_dom_sf"/>
</dbReference>
<dbReference type="Pfam" id="PF12937">
    <property type="entry name" value="F-box-like"/>
    <property type="match status" value="1"/>
</dbReference>
<feature type="domain" description="F-box" evidence="6">
    <location>
        <begin position="104"/>
        <end position="150"/>
    </location>
</feature>
<dbReference type="PROSITE" id="PS00678">
    <property type="entry name" value="WD_REPEATS_1"/>
    <property type="match status" value="2"/>
</dbReference>
<dbReference type="SMART" id="SM00320">
    <property type="entry name" value="WD40"/>
    <property type="match status" value="7"/>
</dbReference>
<dbReference type="InterPro" id="IPR001810">
    <property type="entry name" value="F-box_dom"/>
</dbReference>
<evidence type="ECO:0000256" key="1">
    <source>
        <dbReference type="ARBA" id="ARBA00007968"/>
    </source>
</evidence>
<dbReference type="PRINTS" id="PR00320">
    <property type="entry name" value="GPROTEINBRPT"/>
</dbReference>
<evidence type="ECO:0000313" key="7">
    <source>
        <dbReference type="EMBL" id="KAK7529144.1"/>
    </source>
</evidence>
<feature type="compositionally biased region" description="Low complexity" evidence="5">
    <location>
        <begin position="756"/>
        <end position="824"/>
    </location>
</feature>
<gene>
    <name evidence="7" type="ORF">J3D65DRAFT_608009</name>
</gene>
<comment type="caution">
    <text evidence="7">The sequence shown here is derived from an EMBL/GenBank/DDBJ whole genome shotgun (WGS) entry which is preliminary data.</text>
</comment>
<accession>A0ABR1L336</accession>
<evidence type="ECO:0000259" key="6">
    <source>
        <dbReference type="PROSITE" id="PS50181"/>
    </source>
</evidence>
<protein>
    <submittedName>
        <fullName evidence="7">F-box protein</fullName>
    </submittedName>
</protein>
<sequence length="898" mass="98764">MARDPTSSPYASDTPYLNTMAAPFKLDEGYSEDTRSLSDVDAAMRSEPPKSDAHHVDSARVTLPGWILSLPENERADFAFEILRSLRTASIAAIVQRLNSRLHLDPVLHLPPEITFQIFSYLDPETLLRTSTLSKSWRGRTLDSQLWKCMFGAEGWTANIRQIRQFEEQEKANRSAMKERKSRVRGGDADLERMHTKKKMRERPQAHGAEDWVEQHGLVEADESPWSGSTDEMQDIAYEGESPSEARINDLARRIEARPQFAIDDAISPPPADMLFPPIRPSLILSSFGDPMVNWQYLYKQKRRLEDNWGSGRYVNFQLPHPSHPYEQHKECVYTIQHSAKYVVSGSRDKTIRIWDLETQRLVVAPLTGHDASVLCLQFDERPEHDLVVSGGSDCHVIVWRFSTGQMIKKLERAHGESVLNLRFDDRYLVTCSKDKTIKVWSRRELVPTDADYPQATGSGARFPNYIVRMDAEMQSQQLNFKPLPAFSLLMTLEGHTAAVNAIQTYDDQIVSASGDRTVKVWDIRTGTCLKTIPGHTKGIACVQFDGRRIVTGSSDETVRIFDRASGAEVACLRGHANLVRTVQAQFGDMPGNEEELEAEARAVDQQYFEARARGALTELSREERRTRNAGSRNPQDIFAYGAKLPPGGGGSRWGRIVSGSYDESIIIWKKAPDGKWTIAKRLLQSEAVANAGGRRRGGGGPAPARLNQQLQQQMAALTAASQQAAAQNQGGGGGGLATAAHLHQVQQQLQQLAQQGQTHALQQPPAAGAQGAAAQAAVAGPAAAHAPLPGGAQNQQNAQQQGQGANNGGNNNNGGAAAAAAGPPHHHHHHHHHNHGQHVPLVAGTANPTGSNSRVFKLQFDARRIICCSQDPTIVGWDFANGDQEIVAASRFFGEGL</sequence>
<dbReference type="InterPro" id="IPR019775">
    <property type="entry name" value="WD40_repeat_CS"/>
</dbReference>
<feature type="repeat" description="WD" evidence="4">
    <location>
        <begin position="412"/>
        <end position="442"/>
    </location>
</feature>
<dbReference type="RefSeq" id="XP_066649761.1">
    <property type="nucleotide sequence ID" value="XM_066798536.1"/>
</dbReference>
<organism evidence="7 8">
    <name type="scientific">Phyllosticta citribraziliensis</name>
    <dbReference type="NCBI Taxonomy" id="989973"/>
    <lineage>
        <taxon>Eukaryota</taxon>
        <taxon>Fungi</taxon>
        <taxon>Dikarya</taxon>
        <taxon>Ascomycota</taxon>
        <taxon>Pezizomycotina</taxon>
        <taxon>Dothideomycetes</taxon>
        <taxon>Dothideomycetes incertae sedis</taxon>
        <taxon>Botryosphaeriales</taxon>
        <taxon>Phyllostictaceae</taxon>
        <taxon>Phyllosticta</taxon>
    </lineage>
</organism>
<feature type="compositionally biased region" description="Basic and acidic residues" evidence="5">
    <location>
        <begin position="171"/>
        <end position="194"/>
    </location>
</feature>
<keyword evidence="8" id="KW-1185">Reference proteome</keyword>
<dbReference type="SUPFAM" id="SSF81383">
    <property type="entry name" value="F-box domain"/>
    <property type="match status" value="1"/>
</dbReference>
<evidence type="ECO:0000256" key="2">
    <source>
        <dbReference type="ARBA" id="ARBA00022574"/>
    </source>
</evidence>
<comment type="similarity">
    <text evidence="1">Belongs to the WD repeat MET30/SCONB/SCON-2 family.</text>
</comment>
<dbReference type="Gene3D" id="2.130.10.10">
    <property type="entry name" value="YVTN repeat-like/Quinoprotein amine dehydrogenase"/>
    <property type="match status" value="1"/>
</dbReference>
<dbReference type="EMBL" id="JBBPEH010000018">
    <property type="protein sequence ID" value="KAK7529144.1"/>
    <property type="molecule type" value="Genomic_DNA"/>
</dbReference>
<dbReference type="PANTHER" id="PTHR44156">
    <property type="entry name" value="SUPERNUMERARY LIMBS, ISOFORM B-RELATED"/>
    <property type="match status" value="1"/>
</dbReference>
<dbReference type="Gene3D" id="1.20.1280.50">
    <property type="match status" value="1"/>
</dbReference>
<feature type="region of interest" description="Disordered" evidence="5">
    <location>
        <begin position="619"/>
        <end position="644"/>
    </location>
</feature>
<keyword evidence="3" id="KW-0677">Repeat</keyword>
<evidence type="ECO:0000256" key="4">
    <source>
        <dbReference type="PROSITE-ProRule" id="PRU00221"/>
    </source>
</evidence>
<dbReference type="InterPro" id="IPR053299">
    <property type="entry name" value="ASTRA_WD_repeat"/>
</dbReference>